<evidence type="ECO:0000313" key="3">
    <source>
        <dbReference type="EMBL" id="UPT21289.1"/>
    </source>
</evidence>
<dbReference type="EMBL" id="CP051627">
    <property type="protein sequence ID" value="UPT21289.1"/>
    <property type="molecule type" value="Genomic_DNA"/>
</dbReference>
<feature type="domain" description="Thiopeptide-type bacteriocin biosynthesis" evidence="2">
    <location>
        <begin position="662"/>
        <end position="893"/>
    </location>
</feature>
<dbReference type="Pfam" id="PF04738">
    <property type="entry name" value="Lant_dehydr_N"/>
    <property type="match status" value="1"/>
</dbReference>
<reference evidence="3 4" key="1">
    <citation type="submission" date="2020-04" db="EMBL/GenBank/DDBJ databases">
        <title>Thermobifida alba genome sequencing and assembly.</title>
        <authorList>
            <person name="Luzics S."/>
            <person name="Horvath B."/>
            <person name="Nagy I."/>
            <person name="Toth A."/>
            <person name="Nagy I."/>
            <person name="Kukolya J."/>
        </authorList>
    </citation>
    <scope>NUCLEOTIDE SEQUENCE [LARGE SCALE GENOMIC DNA]</scope>
    <source>
        <strain evidence="3 4">DSM 43795</strain>
    </source>
</reference>
<gene>
    <name evidence="3" type="ORF">FOF52_10225</name>
</gene>
<dbReference type="Pfam" id="PF14028">
    <property type="entry name" value="Lant_dehydr_C"/>
    <property type="match status" value="1"/>
</dbReference>
<protein>
    <submittedName>
        <fullName evidence="3">Lantibiotic dehydratase</fullName>
    </submittedName>
</protein>
<evidence type="ECO:0000313" key="4">
    <source>
        <dbReference type="Proteomes" id="UP000832041"/>
    </source>
</evidence>
<proteinExistence type="predicted"/>
<dbReference type="Proteomes" id="UP000832041">
    <property type="component" value="Chromosome"/>
</dbReference>
<evidence type="ECO:0000259" key="1">
    <source>
        <dbReference type="Pfam" id="PF04738"/>
    </source>
</evidence>
<organism evidence="3 4">
    <name type="scientific">Thermobifida alba</name>
    <name type="common">Thermomonospora alba</name>
    <dbReference type="NCBI Taxonomy" id="53522"/>
    <lineage>
        <taxon>Bacteria</taxon>
        <taxon>Bacillati</taxon>
        <taxon>Actinomycetota</taxon>
        <taxon>Actinomycetes</taxon>
        <taxon>Streptosporangiales</taxon>
        <taxon>Nocardiopsidaceae</taxon>
        <taxon>Thermobifida</taxon>
    </lineage>
</organism>
<feature type="domain" description="Lantibiotic dehydratase N-terminal" evidence="1">
    <location>
        <begin position="4"/>
        <end position="591"/>
    </location>
</feature>
<dbReference type="InterPro" id="IPR006827">
    <property type="entry name" value="Lant_deHydtase_N"/>
</dbReference>
<dbReference type="RefSeq" id="WP_282574021.1">
    <property type="nucleotide sequence ID" value="NZ_BAABEB010000002.1"/>
</dbReference>
<keyword evidence="4" id="KW-1185">Reference proteome</keyword>
<dbReference type="InterPro" id="IPR023809">
    <property type="entry name" value="Thiopep_bacteriocin_synth_dom"/>
</dbReference>
<accession>A0ABY4L0T0</accession>
<evidence type="ECO:0000259" key="2">
    <source>
        <dbReference type="Pfam" id="PF14028"/>
    </source>
</evidence>
<dbReference type="NCBIfam" id="TIGR03891">
    <property type="entry name" value="thiopep_ocin"/>
    <property type="match status" value="1"/>
</dbReference>
<sequence length="908" mass="98659">MPSRRRRSAGLLSPLMRYLLRYGGRPTPYGLFAGVAPLTSGGRTRVRWGEHHRETAQPASAWLAVRARHHPVPGSFTTVVAASTARVRGDRLVLSHKPGADDPRQAAEVSVRLTPAVALVVENARTPVPLAELLRMLGDSYPDADPREAAALVDSLLEHRILIGSQRPPVWHPRPLAHLADHDPGLKAASELLECHNDPGTPAGERPGLRGQILRRLPDTDTETLPRLAVDTRLDVDLVLPHQVAHETARAAGVLATLAPHPTGHPAWIDYHTRCLETYGQGTVVGLLDLTGPAGLGFPHGYRGSRLSEPAPDRGNLERSRILVAALHTAALQGLFEIDLQDPAWQHLSGEQTVHPPVHVELRAQLHAATPEAVDAGDFRLWITAVSRGVGTLTGRFAHLDGMVPADLDRALPTLTERAVTVQVLAPPMADTAAHVARSPVVAAHVLVIDEHPPPAPGIEVINPREVGVRVDADHLRLLHLPTERVIEPFLASALEPHHYTHPLARFVTELPRARTLPSLGFTWPSAASDCVFLPRLRSGRTVAAPAQWRVTAEDLSTVRSHPPLPQRVQLVEGERCLPLDLSRSAHRHLLETHLARYGTAVLTEAPDEEAFGWCGGRPHELVVPLRRTAAPVPAPQLSAVTAVSARPQSPPVADPPGTGPWLSVHLYTGPDLCLLILDRLPELWDLLGGPVDFWFVRYRDHDGPHLRLRLRTETSPAEPTAAVGTWARSLHACGLLHSLSLHTYRPETARYGHGPALAAAEAFFVADSRAAQTQLASADHDPTRTRALAAASLLRLAAAADTGTTWLLDHLPRPADPVDRAARALAARILTRPGSFSPPLAAAWADRDQALTAYLACLPRPRQVLPSLFHMHHNRVRGPDRDDEQRVQALARAVALTRRHTRTAGKP</sequence>
<name>A0ABY4L0T0_THEAE</name>